<dbReference type="VEuPathDB" id="FungiDB:DFL_006013"/>
<evidence type="ECO:0000259" key="10">
    <source>
        <dbReference type="Pfam" id="PF20238"/>
    </source>
</evidence>
<organism evidence="11 12">
    <name type="scientific">Arthrobotrys flagrans</name>
    <name type="common">Nematode-trapping fungus</name>
    <name type="synonym">Trichothecium flagrans</name>
    <dbReference type="NCBI Taxonomy" id="97331"/>
    <lineage>
        <taxon>Eukaryota</taxon>
        <taxon>Fungi</taxon>
        <taxon>Dikarya</taxon>
        <taxon>Ascomycota</taxon>
        <taxon>Pezizomycotina</taxon>
        <taxon>Orbiliomycetes</taxon>
        <taxon>Orbiliales</taxon>
        <taxon>Orbiliaceae</taxon>
        <taxon>Arthrobotrys</taxon>
    </lineage>
</organism>
<evidence type="ECO:0000256" key="2">
    <source>
        <dbReference type="ARBA" id="ARBA00022475"/>
    </source>
</evidence>
<evidence type="ECO:0000256" key="4">
    <source>
        <dbReference type="ARBA" id="ARBA00022729"/>
    </source>
</evidence>
<feature type="signal peptide" evidence="9">
    <location>
        <begin position="1"/>
        <end position="18"/>
    </location>
</feature>
<comment type="caution">
    <text evidence="11">The sequence shown here is derived from an EMBL/GenBank/DDBJ whole genome shotgun (WGS) entry which is preliminary data.</text>
</comment>
<keyword evidence="2" id="KW-1003">Cell membrane</keyword>
<comment type="subcellular location">
    <subcellularLocation>
        <location evidence="1">Cell membrane</location>
        <topology evidence="1">Lipid-anchor</topology>
        <topology evidence="1">GPI-anchor</topology>
    </subcellularLocation>
</comment>
<gene>
    <name evidence="11" type="ORF">DFL_006013</name>
</gene>
<keyword evidence="3" id="KW-0336">GPI-anchor</keyword>
<dbReference type="AlphaFoldDB" id="A0A436ZZV4"/>
<dbReference type="OrthoDB" id="5333578at2759"/>
<evidence type="ECO:0000313" key="12">
    <source>
        <dbReference type="Proteomes" id="UP000283090"/>
    </source>
</evidence>
<evidence type="ECO:0000256" key="8">
    <source>
        <dbReference type="SAM" id="MobiDB-lite"/>
    </source>
</evidence>
<dbReference type="CDD" id="cd21176">
    <property type="entry name" value="LPMO_auxiliary-like"/>
    <property type="match status" value="1"/>
</dbReference>
<accession>A0A436ZZV4</accession>
<dbReference type="GO" id="GO:0005886">
    <property type="term" value="C:plasma membrane"/>
    <property type="evidence" value="ECO:0007669"/>
    <property type="project" value="UniProtKB-SubCell"/>
</dbReference>
<dbReference type="GeneID" id="93588324"/>
<evidence type="ECO:0000256" key="5">
    <source>
        <dbReference type="ARBA" id="ARBA00023136"/>
    </source>
</evidence>
<keyword evidence="12" id="KW-1185">Reference proteome</keyword>
<proteinExistence type="predicted"/>
<name>A0A436ZZV4_ARTFL</name>
<dbReference type="RefSeq" id="XP_067489796.1">
    <property type="nucleotide sequence ID" value="XM_067635359.1"/>
</dbReference>
<dbReference type="PANTHER" id="PTHR34992:SF2">
    <property type="entry name" value="COPPER ACQUISITION FACTOR BIM1-LIKE DOMAIN-CONTAINING PROTEIN"/>
    <property type="match status" value="1"/>
</dbReference>
<feature type="domain" description="Copper acquisition factor BIM1-like" evidence="10">
    <location>
        <begin position="17"/>
        <end position="160"/>
    </location>
</feature>
<dbReference type="GO" id="GO:0098552">
    <property type="term" value="C:side of membrane"/>
    <property type="evidence" value="ECO:0007669"/>
    <property type="project" value="UniProtKB-KW"/>
</dbReference>
<dbReference type="PANTHER" id="PTHR34992">
    <property type="entry name" value="HYPHAL ANASTAMOSIS-7 PROTEIN"/>
    <property type="match status" value="1"/>
</dbReference>
<evidence type="ECO:0000256" key="6">
    <source>
        <dbReference type="ARBA" id="ARBA00023180"/>
    </source>
</evidence>
<evidence type="ECO:0000256" key="3">
    <source>
        <dbReference type="ARBA" id="ARBA00022622"/>
    </source>
</evidence>
<dbReference type="EMBL" id="SAEB01000007">
    <property type="protein sequence ID" value="RVD84252.1"/>
    <property type="molecule type" value="Genomic_DNA"/>
</dbReference>
<keyword evidence="5" id="KW-0472">Membrane</keyword>
<dbReference type="Pfam" id="PF20238">
    <property type="entry name" value="BIM1-like_dom"/>
    <property type="match status" value="1"/>
</dbReference>
<evidence type="ECO:0000256" key="1">
    <source>
        <dbReference type="ARBA" id="ARBA00004609"/>
    </source>
</evidence>
<evidence type="ECO:0000256" key="7">
    <source>
        <dbReference type="ARBA" id="ARBA00023288"/>
    </source>
</evidence>
<keyword evidence="6" id="KW-0325">Glycoprotein</keyword>
<feature type="region of interest" description="Disordered" evidence="8">
    <location>
        <begin position="177"/>
        <end position="201"/>
    </location>
</feature>
<dbReference type="InterPro" id="IPR046530">
    <property type="entry name" value="BIM1-like_dom"/>
</dbReference>
<reference evidence="11 12" key="1">
    <citation type="submission" date="2019-01" db="EMBL/GenBank/DDBJ databases">
        <title>Intercellular communication is required for trap formation in the nematode-trapping fungus Duddingtonia flagrans.</title>
        <authorList>
            <person name="Youssar L."/>
            <person name="Wernet V."/>
            <person name="Hensel N."/>
            <person name="Hildebrandt H.-G."/>
            <person name="Fischer R."/>
        </authorList>
    </citation>
    <scope>NUCLEOTIDE SEQUENCE [LARGE SCALE GENOMIC DNA]</scope>
    <source>
        <strain evidence="11 12">CBS H-5679</strain>
    </source>
</reference>
<dbReference type="Proteomes" id="UP000283090">
    <property type="component" value="Unassembled WGS sequence"/>
</dbReference>
<keyword evidence="7" id="KW-0449">Lipoprotein</keyword>
<evidence type="ECO:0000256" key="9">
    <source>
        <dbReference type="SAM" id="SignalP"/>
    </source>
</evidence>
<keyword evidence="4 9" id="KW-0732">Signal</keyword>
<sequence>MLVKTLVAAATIATAVQAHYSIEYPTWRADSFEEPYNQWLRPCAGANTTQNRTVWPLDGGSLVLGLHHSFDYIFVNLGLGTEVTTFNISLTPNFLNNTGNGTLCLPKVPIPAGIEIRDGQNASIQVVTVGATGSALYNCADIRFSEDAEILSGDACQNTTSGPLIYVQDQNAIAAAQGDDTADDKADDKNTTSGDKPSAAVHGSSIHVLTSTVAVLMAMVVASGLL</sequence>
<evidence type="ECO:0000313" key="11">
    <source>
        <dbReference type="EMBL" id="RVD84252.1"/>
    </source>
</evidence>
<dbReference type="InterPro" id="IPR046936">
    <property type="entry name" value="BIM1-like"/>
</dbReference>
<protein>
    <recommendedName>
        <fullName evidence="10">Copper acquisition factor BIM1-like domain-containing protein</fullName>
    </recommendedName>
</protein>
<feature type="chain" id="PRO_5019389383" description="Copper acquisition factor BIM1-like domain-containing protein" evidence="9">
    <location>
        <begin position="19"/>
        <end position="226"/>
    </location>
</feature>